<dbReference type="InParanoid" id="S8E4Q3"/>
<feature type="compositionally biased region" description="Polar residues" evidence="1">
    <location>
        <begin position="37"/>
        <end position="46"/>
    </location>
</feature>
<organism evidence="2 3">
    <name type="scientific">Fomitopsis schrenkii</name>
    <name type="common">Brown rot fungus</name>
    <dbReference type="NCBI Taxonomy" id="2126942"/>
    <lineage>
        <taxon>Eukaryota</taxon>
        <taxon>Fungi</taxon>
        <taxon>Dikarya</taxon>
        <taxon>Basidiomycota</taxon>
        <taxon>Agaricomycotina</taxon>
        <taxon>Agaricomycetes</taxon>
        <taxon>Polyporales</taxon>
        <taxon>Fomitopsis</taxon>
    </lineage>
</organism>
<dbReference type="OrthoDB" id="2801698at2759"/>
<dbReference type="HOGENOM" id="CLU_685177_0_0_1"/>
<dbReference type="SUPFAM" id="SSF52266">
    <property type="entry name" value="SGNH hydrolase"/>
    <property type="match status" value="1"/>
</dbReference>
<dbReference type="EMBL" id="KE504151">
    <property type="protein sequence ID" value="EPT00092.1"/>
    <property type="molecule type" value="Genomic_DNA"/>
</dbReference>
<dbReference type="Proteomes" id="UP000015241">
    <property type="component" value="Unassembled WGS sequence"/>
</dbReference>
<proteinExistence type="predicted"/>
<feature type="compositionally biased region" description="Basic and acidic residues" evidence="1">
    <location>
        <begin position="80"/>
        <end position="98"/>
    </location>
</feature>
<dbReference type="AlphaFoldDB" id="S8E4Q3"/>
<gene>
    <name evidence="2" type="ORF">FOMPIDRAFT_90735</name>
</gene>
<feature type="compositionally biased region" description="Basic and acidic residues" evidence="1">
    <location>
        <begin position="105"/>
        <end position="126"/>
    </location>
</feature>
<name>S8E4Q3_FOMSC</name>
<evidence type="ECO:0000313" key="3">
    <source>
        <dbReference type="Proteomes" id="UP000015241"/>
    </source>
</evidence>
<dbReference type="InterPro" id="IPR036514">
    <property type="entry name" value="SGNH_hydro_sf"/>
</dbReference>
<accession>S8E4Q3</accession>
<evidence type="ECO:0000256" key="1">
    <source>
        <dbReference type="SAM" id="MobiDB-lite"/>
    </source>
</evidence>
<feature type="compositionally biased region" description="Basic and acidic residues" evidence="1">
    <location>
        <begin position="134"/>
        <end position="146"/>
    </location>
</feature>
<protein>
    <submittedName>
        <fullName evidence="2">Uncharacterized protein</fullName>
    </submittedName>
</protein>
<reference evidence="2 3" key="1">
    <citation type="journal article" date="2012" name="Science">
        <title>The Paleozoic origin of enzymatic lignin decomposition reconstructed from 31 fungal genomes.</title>
        <authorList>
            <person name="Floudas D."/>
            <person name="Binder M."/>
            <person name="Riley R."/>
            <person name="Barry K."/>
            <person name="Blanchette R.A."/>
            <person name="Henrissat B."/>
            <person name="Martinez A.T."/>
            <person name="Otillar R."/>
            <person name="Spatafora J.W."/>
            <person name="Yadav J.S."/>
            <person name="Aerts A."/>
            <person name="Benoit I."/>
            <person name="Boyd A."/>
            <person name="Carlson A."/>
            <person name="Copeland A."/>
            <person name="Coutinho P.M."/>
            <person name="de Vries R.P."/>
            <person name="Ferreira P."/>
            <person name="Findley K."/>
            <person name="Foster B."/>
            <person name="Gaskell J."/>
            <person name="Glotzer D."/>
            <person name="Gorecki P."/>
            <person name="Heitman J."/>
            <person name="Hesse C."/>
            <person name="Hori C."/>
            <person name="Igarashi K."/>
            <person name="Jurgens J.A."/>
            <person name="Kallen N."/>
            <person name="Kersten P."/>
            <person name="Kohler A."/>
            <person name="Kuees U."/>
            <person name="Kumar T.K.A."/>
            <person name="Kuo A."/>
            <person name="LaButti K."/>
            <person name="Larrondo L.F."/>
            <person name="Lindquist E."/>
            <person name="Ling A."/>
            <person name="Lombard V."/>
            <person name="Lucas S."/>
            <person name="Lundell T."/>
            <person name="Martin R."/>
            <person name="McLaughlin D.J."/>
            <person name="Morgenstern I."/>
            <person name="Morin E."/>
            <person name="Murat C."/>
            <person name="Nagy L.G."/>
            <person name="Nolan M."/>
            <person name="Ohm R.A."/>
            <person name="Patyshakuliyeva A."/>
            <person name="Rokas A."/>
            <person name="Ruiz-Duenas F.J."/>
            <person name="Sabat G."/>
            <person name="Salamov A."/>
            <person name="Samejima M."/>
            <person name="Schmutz J."/>
            <person name="Slot J.C."/>
            <person name="St John F."/>
            <person name="Stenlid J."/>
            <person name="Sun H."/>
            <person name="Sun S."/>
            <person name="Syed K."/>
            <person name="Tsang A."/>
            <person name="Wiebenga A."/>
            <person name="Young D."/>
            <person name="Pisabarro A."/>
            <person name="Eastwood D.C."/>
            <person name="Martin F."/>
            <person name="Cullen D."/>
            <person name="Grigoriev I.V."/>
            <person name="Hibbett D.S."/>
        </authorList>
    </citation>
    <scope>NUCLEOTIDE SEQUENCE</scope>
    <source>
        <strain evidence="3">FP-58527</strain>
    </source>
</reference>
<feature type="region of interest" description="Disordered" evidence="1">
    <location>
        <begin position="1"/>
        <end position="146"/>
    </location>
</feature>
<evidence type="ECO:0000313" key="2">
    <source>
        <dbReference type="EMBL" id="EPT00092.1"/>
    </source>
</evidence>
<keyword evidence="3" id="KW-1185">Reference proteome</keyword>
<dbReference type="Gene3D" id="3.40.50.1110">
    <property type="entry name" value="SGNH hydrolase"/>
    <property type="match status" value="1"/>
</dbReference>
<sequence>MAIPHLKRPHDSEGDKSSTSPQKKRPRAGIIMPATPQKRSPLSSPSARKAKGGEDRCASLTPEKGVKVRRTPPGSEEEVQEKHTPPTAPRKEGKDKHTPPSTPMKEGKDKHTPLTTPKKEIEEEHTSPAPEEGAEAKDAAPTSEERAPAIERCVLPIVRKRDGWPGLAGFEKWVIFGDSLSVEGDPESIWCAHLQNRLGGEWPADINNCAEEGATVYDDLPVQMDSAGGFEEDFDTTNTLYLFWLGTYDCVDELNADREPSALGLQEVVKTLFQSVDYLYEKGARNFVVLDVPPLDRSPYARGGDDEPLGFDPRMAQCVSIWNAFLDFEARAFTRSHPDASLFVVSTHALFDRLLDDPEVGEDDGDDKTEGVWMCKKDVPLSKKAQRYLAKEIALAFKRVEE</sequence>